<reference evidence="2 3" key="2">
    <citation type="journal article" date="2013" name="IMA Fungus">
        <title>IMA Genome-F 1: Ceratocystis fimbriata: Draft nuclear genome sequence for the plant pathogen, Ceratocystis fimbriata.</title>
        <authorList>
            <person name="Wilken P.M."/>
            <person name="Steenkamp E.T."/>
            <person name="Wingfield M.J."/>
            <person name="de Beer Z.W."/>
            <person name="Wingfield B.D."/>
        </authorList>
    </citation>
    <scope>NUCLEOTIDE SEQUENCE [LARGE SCALE GENOMIC DNA]</scope>
    <source>
        <strain evidence="2 3">CBS 114723</strain>
    </source>
</reference>
<accession>A0A2C5XKA0</accession>
<sequence length="272" mass="30021">MASFACPAQPADCTVPTELPSQCCVECSTCHCTSGSYSDVAGYPVSEMAERPSEIPRCEECDLHSNSLQSSEDVFDPVNTRRPPGHHFTQIIATQGTLQCTCGENISDTPAYFLDLQINTVVDRLDNQVTSRMPCESTRPYGTTSDRPLEYLNPMFDDRSPSSTTIPETIGTQSHPEGPARIDPAGFLDPDYHRVLQLQGSSPLVSRYTHHSFPAPLPSIADGQVPFAAPPLEHSRFPLEMPYTPYLFLRRLSQQVQRMTSTNFHGLEPTLG</sequence>
<keyword evidence="3" id="KW-1185">Reference proteome</keyword>
<evidence type="ECO:0000256" key="1">
    <source>
        <dbReference type="SAM" id="MobiDB-lite"/>
    </source>
</evidence>
<dbReference type="EMBL" id="APWK03000001">
    <property type="protein sequence ID" value="PHH56277.1"/>
    <property type="molecule type" value="Genomic_DNA"/>
</dbReference>
<feature type="region of interest" description="Disordered" evidence="1">
    <location>
        <begin position="157"/>
        <end position="180"/>
    </location>
</feature>
<evidence type="ECO:0000313" key="3">
    <source>
        <dbReference type="Proteomes" id="UP000222788"/>
    </source>
</evidence>
<dbReference type="Proteomes" id="UP000222788">
    <property type="component" value="Unassembled WGS sequence"/>
</dbReference>
<proteinExistence type="predicted"/>
<gene>
    <name evidence="2" type="ORF">CFIMG_007198RA00001</name>
</gene>
<reference evidence="2 3" key="1">
    <citation type="journal article" date="2013" name="Fungal Biol.">
        <title>Analysis of microsatellite markers in the genome of the plant pathogen Ceratocystis fimbriata.</title>
        <authorList>
            <person name="Simpson M.C."/>
            <person name="Wilken P.M."/>
            <person name="Coetzee M.P."/>
            <person name="Wingfield M.J."/>
            <person name="Wingfield B.D."/>
        </authorList>
    </citation>
    <scope>NUCLEOTIDE SEQUENCE [LARGE SCALE GENOMIC DNA]</scope>
    <source>
        <strain evidence="2 3">CBS 114723</strain>
    </source>
</reference>
<dbReference type="AlphaFoldDB" id="A0A2C5XKA0"/>
<organism evidence="2 3">
    <name type="scientific">Ceratocystis fimbriata CBS 114723</name>
    <dbReference type="NCBI Taxonomy" id="1035309"/>
    <lineage>
        <taxon>Eukaryota</taxon>
        <taxon>Fungi</taxon>
        <taxon>Dikarya</taxon>
        <taxon>Ascomycota</taxon>
        <taxon>Pezizomycotina</taxon>
        <taxon>Sordariomycetes</taxon>
        <taxon>Hypocreomycetidae</taxon>
        <taxon>Microascales</taxon>
        <taxon>Ceratocystidaceae</taxon>
        <taxon>Ceratocystis</taxon>
    </lineage>
</organism>
<comment type="caution">
    <text evidence="2">The sequence shown here is derived from an EMBL/GenBank/DDBJ whole genome shotgun (WGS) entry which is preliminary data.</text>
</comment>
<name>A0A2C5XKA0_9PEZI</name>
<evidence type="ECO:0000313" key="2">
    <source>
        <dbReference type="EMBL" id="PHH56277.1"/>
    </source>
</evidence>
<feature type="compositionally biased region" description="Polar residues" evidence="1">
    <location>
        <begin position="161"/>
        <end position="175"/>
    </location>
</feature>
<protein>
    <submittedName>
        <fullName evidence="2">Uncharacterized protein</fullName>
    </submittedName>
</protein>